<evidence type="ECO:0000313" key="1">
    <source>
        <dbReference type="EMBL" id="MBB6479964.1"/>
    </source>
</evidence>
<reference evidence="1 2" key="1">
    <citation type="submission" date="2020-08" db="EMBL/GenBank/DDBJ databases">
        <title>Genomic Encyclopedia of Type Strains, Phase IV (KMG-IV): sequencing the most valuable type-strain genomes for metagenomic binning, comparative biology and taxonomic classification.</title>
        <authorList>
            <person name="Goeker M."/>
        </authorList>
    </citation>
    <scope>NUCLEOTIDE SEQUENCE [LARGE SCALE GENOMIC DNA]</scope>
    <source>
        <strain evidence="1 2">DSM 2461</strain>
    </source>
</reference>
<dbReference type="Proteomes" id="UP000587760">
    <property type="component" value="Unassembled WGS sequence"/>
</dbReference>
<dbReference type="RefSeq" id="WP_184745671.1">
    <property type="nucleotide sequence ID" value="NZ_JACHGJ010000002.1"/>
</dbReference>
<protein>
    <submittedName>
        <fullName evidence="1">Fe-S-cluster containining protein</fullName>
    </submittedName>
</protein>
<name>A0A841R4C4_9SPIO</name>
<dbReference type="AlphaFoldDB" id="A0A841R4C4"/>
<accession>A0A841R4C4</accession>
<dbReference type="InterPro" id="IPR005358">
    <property type="entry name" value="Puta_zinc/iron-chelating_dom"/>
</dbReference>
<dbReference type="Pfam" id="PF03692">
    <property type="entry name" value="CxxCxxCC"/>
    <property type="match status" value="1"/>
</dbReference>
<sequence length="289" mass="32601">MADNSILSLTDLLPLTCSRSGTCCHGKRVNLNPWELFCFSSVKKMTPREFRDRFCVYGGIRLKFNGKSQWKGMSACSLYESGFGCSAHAGRPLVCRLYPLGRQILNENKQYIYEGNEFPCLEGCPEVVDQPHMTVGEYIEGQGAGDYEKAQDLYLEMMQNIADAAFMLLLESGLSESGDRETLKIWRKMGSEEPAQLRERIGSLWIDRLMLPELKGYESNYETFINRHYEVLISRAEETFNSISDLDGFREASVLMMGLALHLGRSLGAEPSDLAEKWIAVAKQNGAEE</sequence>
<evidence type="ECO:0000313" key="2">
    <source>
        <dbReference type="Proteomes" id="UP000587760"/>
    </source>
</evidence>
<comment type="caution">
    <text evidence="1">The sequence shown here is derived from an EMBL/GenBank/DDBJ whole genome shotgun (WGS) entry which is preliminary data.</text>
</comment>
<organism evidence="1 2">
    <name type="scientific">Spirochaeta isovalerica</name>
    <dbReference type="NCBI Taxonomy" id="150"/>
    <lineage>
        <taxon>Bacteria</taxon>
        <taxon>Pseudomonadati</taxon>
        <taxon>Spirochaetota</taxon>
        <taxon>Spirochaetia</taxon>
        <taxon>Spirochaetales</taxon>
        <taxon>Spirochaetaceae</taxon>
        <taxon>Spirochaeta</taxon>
    </lineage>
</organism>
<gene>
    <name evidence="1" type="ORF">HNR50_001622</name>
</gene>
<dbReference type="EMBL" id="JACHGJ010000002">
    <property type="protein sequence ID" value="MBB6479964.1"/>
    <property type="molecule type" value="Genomic_DNA"/>
</dbReference>
<keyword evidence="2" id="KW-1185">Reference proteome</keyword>
<proteinExistence type="predicted"/>